<evidence type="ECO:0000256" key="1">
    <source>
        <dbReference type="SAM" id="MobiDB-lite"/>
    </source>
</evidence>
<accession>E4XCM7</accession>
<feature type="compositionally biased region" description="Polar residues" evidence="1">
    <location>
        <begin position="353"/>
        <end position="364"/>
    </location>
</feature>
<evidence type="ECO:0000256" key="3">
    <source>
        <dbReference type="SAM" id="SignalP"/>
    </source>
</evidence>
<dbReference type="Pfam" id="PF11303">
    <property type="entry name" value="DUF3105"/>
    <property type="match status" value="1"/>
</dbReference>
<gene>
    <name evidence="4" type="ORF">GSOID_T00007904001</name>
</gene>
<evidence type="ECO:0000256" key="2">
    <source>
        <dbReference type="SAM" id="Phobius"/>
    </source>
</evidence>
<feature type="chain" id="PRO_5003192490" description="DUF3105 domain-containing protein" evidence="3">
    <location>
        <begin position="21"/>
        <end position="485"/>
    </location>
</feature>
<evidence type="ECO:0000313" key="5">
    <source>
        <dbReference type="Proteomes" id="UP000001307"/>
    </source>
</evidence>
<feature type="transmembrane region" description="Helical" evidence="2">
    <location>
        <begin position="413"/>
        <end position="430"/>
    </location>
</feature>
<keyword evidence="3" id="KW-0732">Signal</keyword>
<feature type="signal peptide" evidence="3">
    <location>
        <begin position="1"/>
        <end position="20"/>
    </location>
</feature>
<proteinExistence type="predicted"/>
<dbReference type="InterPro" id="IPR021454">
    <property type="entry name" value="DUF3105"/>
</dbReference>
<dbReference type="EMBL" id="FN653037">
    <property type="protein sequence ID" value="CBY09352.1"/>
    <property type="molecule type" value="Genomic_DNA"/>
</dbReference>
<dbReference type="InParanoid" id="E4XCM7"/>
<keyword evidence="2" id="KW-1133">Transmembrane helix</keyword>
<dbReference type="PANTHER" id="PTHR34179:SF1">
    <property type="entry name" value="TUMOR PROTEIN P53-INDUCIBLE PROTEIN 13"/>
    <property type="match status" value="1"/>
</dbReference>
<keyword evidence="2" id="KW-0812">Transmembrane</keyword>
<keyword evidence="5" id="KW-1185">Reference proteome</keyword>
<keyword evidence="2" id="KW-0472">Membrane</keyword>
<evidence type="ECO:0000313" key="4">
    <source>
        <dbReference type="EMBL" id="CBY09352.1"/>
    </source>
</evidence>
<organism evidence="4">
    <name type="scientific">Oikopleura dioica</name>
    <name type="common">Tunicate</name>
    <dbReference type="NCBI Taxonomy" id="34765"/>
    <lineage>
        <taxon>Eukaryota</taxon>
        <taxon>Metazoa</taxon>
        <taxon>Chordata</taxon>
        <taxon>Tunicata</taxon>
        <taxon>Appendicularia</taxon>
        <taxon>Copelata</taxon>
        <taxon>Oikopleuridae</taxon>
        <taxon>Oikopleura</taxon>
    </lineage>
</organism>
<dbReference type="GO" id="GO:0005737">
    <property type="term" value="C:cytoplasm"/>
    <property type="evidence" value="ECO:0007669"/>
    <property type="project" value="TreeGrafter"/>
</dbReference>
<reference evidence="4" key="1">
    <citation type="journal article" date="2010" name="Science">
        <title>Plasticity of animal genome architecture unmasked by rapid evolution of a pelagic tunicate.</title>
        <authorList>
            <person name="Denoeud F."/>
            <person name="Henriet S."/>
            <person name="Mungpakdee S."/>
            <person name="Aury J.M."/>
            <person name="Da Silva C."/>
            <person name="Brinkmann H."/>
            <person name="Mikhaleva J."/>
            <person name="Olsen L.C."/>
            <person name="Jubin C."/>
            <person name="Canestro C."/>
            <person name="Bouquet J.M."/>
            <person name="Danks G."/>
            <person name="Poulain J."/>
            <person name="Campsteijn C."/>
            <person name="Adamski M."/>
            <person name="Cross I."/>
            <person name="Yadetie F."/>
            <person name="Muffato M."/>
            <person name="Louis A."/>
            <person name="Butcher S."/>
            <person name="Tsagkogeorga G."/>
            <person name="Konrad A."/>
            <person name="Singh S."/>
            <person name="Jensen M.F."/>
            <person name="Cong E.H."/>
            <person name="Eikeseth-Otteraa H."/>
            <person name="Noel B."/>
            <person name="Anthouard V."/>
            <person name="Porcel B.M."/>
            <person name="Kachouri-Lafond R."/>
            <person name="Nishino A."/>
            <person name="Ugolini M."/>
            <person name="Chourrout P."/>
            <person name="Nishida H."/>
            <person name="Aasland R."/>
            <person name="Huzurbazar S."/>
            <person name="Westhof E."/>
            <person name="Delsuc F."/>
            <person name="Lehrach H."/>
            <person name="Reinhardt R."/>
            <person name="Weissenbach J."/>
            <person name="Roy S.W."/>
            <person name="Artiguenave F."/>
            <person name="Postlethwait J.H."/>
            <person name="Manak J.R."/>
            <person name="Thompson E.M."/>
            <person name="Jaillon O."/>
            <person name="Du Pasquier L."/>
            <person name="Boudinot P."/>
            <person name="Liberles D.A."/>
            <person name="Volff J.N."/>
            <person name="Philippe H."/>
            <person name="Lenhard B."/>
            <person name="Roest Crollius H."/>
            <person name="Wincker P."/>
            <person name="Chourrout D."/>
        </authorList>
    </citation>
    <scope>NUCLEOTIDE SEQUENCE [LARGE SCALE GENOMIC DNA]</scope>
</reference>
<protein>
    <recommendedName>
        <fullName evidence="6">DUF3105 domain-containing protein</fullName>
    </recommendedName>
</protein>
<dbReference type="Proteomes" id="UP000001307">
    <property type="component" value="Unassembled WGS sequence"/>
</dbReference>
<dbReference type="AlphaFoldDB" id="E4XCM7"/>
<evidence type="ECO:0008006" key="6">
    <source>
        <dbReference type="Google" id="ProtNLM"/>
    </source>
</evidence>
<dbReference type="OrthoDB" id="5960270at2759"/>
<sequence>MRLKIDTLFFVVSLVESTSSDLCDDGVAGADEDLPENCKSPETWKSCPQWHCTSKFPIQNQTTDLLYIKPQELDIGGHVCRGDSRENLYPKSGYPNGIPVSGHHTPKWPKYGEYHWVPPLRYVHALEHGAIVFMYHPCTDDQQIRRLRKIASSCLWKHLFFSFRGNNFYSDLNSTYPMAAVAWGNLVKIPEINDSNSASIKIWIKEHAKVGGNNEGRVFGNGAYSLGLIKEAAIVTVEEDSEICPETIDDQAETVKKALEILKNNETPLEEINKMIAEPETPLEVANITDLLENTVPSVSAPTIVTVSPAAVYSPALTSKAAQPALESEPTIIGQNTSDEGLAAVTGTQLTENDMTHSDPQIQSDPEDQTGFLEEGTEGAFSTVNDDFTTTVDPSLPTKESLQDEVNQSGEPLWAFCSLLILVIGLAVAIRRSKLLNRKSPRKAYSVQDSWSDDEGTISVGTLVRGFRRKSKDEQSYSLLQTDDP</sequence>
<dbReference type="PANTHER" id="PTHR34179">
    <property type="entry name" value="TUMOR PROTEIN P53-INDUCIBLE PROTEIN 13"/>
    <property type="match status" value="1"/>
</dbReference>
<name>E4XCM7_OIKDI</name>
<feature type="region of interest" description="Disordered" evidence="1">
    <location>
        <begin position="353"/>
        <end position="373"/>
    </location>
</feature>